<dbReference type="PANTHER" id="PTHR31062">
    <property type="entry name" value="XYLOGLUCAN ENDOTRANSGLUCOSYLASE/HYDROLASE PROTEIN 8-RELATED"/>
    <property type="match status" value="1"/>
</dbReference>
<dbReference type="InterPro" id="IPR000757">
    <property type="entry name" value="Beta-glucanase-like"/>
</dbReference>
<evidence type="ECO:0000259" key="13">
    <source>
        <dbReference type="PROSITE" id="PS51762"/>
    </source>
</evidence>
<feature type="chain" id="PRO_5040541793" description="Xyloglucan endotransglucosylase/hydrolase" evidence="12">
    <location>
        <begin position="30"/>
        <end position="295"/>
    </location>
</feature>
<evidence type="ECO:0000256" key="6">
    <source>
        <dbReference type="ARBA" id="ARBA00022801"/>
    </source>
</evidence>
<keyword evidence="8" id="KW-0325">Glycoprotein</keyword>
<dbReference type="InterPro" id="IPR044791">
    <property type="entry name" value="Beta-glucanase/XTH"/>
</dbReference>
<dbReference type="GO" id="GO:0010411">
    <property type="term" value="P:xyloglucan metabolic process"/>
    <property type="evidence" value="ECO:0007669"/>
    <property type="project" value="InterPro"/>
</dbReference>
<keyword evidence="3 12" id="KW-0964">Secreted</keyword>
<keyword evidence="1 12" id="KW-0134">Cell wall</keyword>
<comment type="similarity">
    <text evidence="12">Belongs to the glycosyl hydrolase 16 family.</text>
</comment>
<dbReference type="FunFam" id="2.60.120.200:FF:000025">
    <property type="entry name" value="Xyloglucan endotransglucosylase/hydrolase"/>
    <property type="match status" value="1"/>
</dbReference>
<evidence type="ECO:0000256" key="12">
    <source>
        <dbReference type="RuleBase" id="RU361120"/>
    </source>
</evidence>
<dbReference type="SUPFAM" id="SSF49899">
    <property type="entry name" value="Concanavalin A-like lectins/glucanases"/>
    <property type="match status" value="1"/>
</dbReference>
<dbReference type="Gene3D" id="2.60.120.200">
    <property type="match status" value="1"/>
</dbReference>
<feature type="glycosylation site" description="N-linked (GlcNAc...) asparagine" evidence="11">
    <location>
        <position position="120"/>
    </location>
</feature>
<evidence type="ECO:0000313" key="15">
    <source>
        <dbReference type="Proteomes" id="UP001141552"/>
    </source>
</evidence>
<proteinExistence type="inferred from homology"/>
<reference evidence="14" key="2">
    <citation type="journal article" date="2023" name="Plants (Basel)">
        <title>Annotation of the Turnera subulata (Passifloraceae) Draft Genome Reveals the S-Locus Evolved after the Divergence of Turneroideae from Passifloroideae in a Stepwise Manner.</title>
        <authorList>
            <person name="Henning P.M."/>
            <person name="Roalson E.H."/>
            <person name="Mir W."/>
            <person name="McCubbin A.G."/>
            <person name="Shore J.S."/>
        </authorList>
    </citation>
    <scope>NUCLEOTIDE SEQUENCE</scope>
    <source>
        <strain evidence="14">F60SS</strain>
    </source>
</reference>
<feature type="active site" description="Proton donor" evidence="10">
    <location>
        <position position="116"/>
    </location>
</feature>
<keyword evidence="4 12" id="KW-0808">Transferase</keyword>
<keyword evidence="5 12" id="KW-0732">Signal</keyword>
<dbReference type="PIRSF" id="PIRSF005604">
    <property type="entry name" value="XET"/>
    <property type="match status" value="1"/>
</dbReference>
<name>A0A9Q0J7D5_9ROSI</name>
<accession>A0A9Q0J7D5</accession>
<dbReference type="InterPro" id="IPR013320">
    <property type="entry name" value="ConA-like_dom_sf"/>
</dbReference>
<evidence type="ECO:0000256" key="9">
    <source>
        <dbReference type="ARBA" id="ARBA00023295"/>
    </source>
</evidence>
<comment type="subcellular location">
    <subcellularLocation>
        <location evidence="12">Secreted</location>
        <location evidence="12">Cell wall</location>
    </subcellularLocation>
    <subcellularLocation>
        <location evidence="12">Secreted</location>
        <location evidence="12">Extracellular space</location>
        <location evidence="12">Apoplast</location>
    </subcellularLocation>
</comment>
<evidence type="ECO:0000313" key="14">
    <source>
        <dbReference type="EMBL" id="KAJ4832276.1"/>
    </source>
</evidence>
<evidence type="ECO:0000256" key="2">
    <source>
        <dbReference type="ARBA" id="ARBA00022523"/>
    </source>
</evidence>
<feature type="domain" description="GH16" evidence="13">
    <location>
        <begin position="26"/>
        <end position="224"/>
    </location>
</feature>
<feature type="signal peptide" evidence="12">
    <location>
        <begin position="1"/>
        <end position="29"/>
    </location>
</feature>
<gene>
    <name evidence="14" type="ORF">Tsubulata_012223</name>
</gene>
<dbReference type="GO" id="GO:0071555">
    <property type="term" value="P:cell wall organization"/>
    <property type="evidence" value="ECO:0007669"/>
    <property type="project" value="UniProtKB-KW"/>
</dbReference>
<dbReference type="EC" id="2.4.1.207" evidence="12"/>
<evidence type="ECO:0000256" key="5">
    <source>
        <dbReference type="ARBA" id="ARBA00022729"/>
    </source>
</evidence>
<evidence type="ECO:0000256" key="10">
    <source>
        <dbReference type="PIRSR" id="PIRSR005604-1"/>
    </source>
</evidence>
<keyword evidence="12" id="KW-0961">Cell wall biogenesis/degradation</keyword>
<evidence type="ECO:0000256" key="8">
    <source>
        <dbReference type="ARBA" id="ARBA00023180"/>
    </source>
</evidence>
<dbReference type="InterPro" id="IPR008263">
    <property type="entry name" value="GH16_AS"/>
</dbReference>
<reference evidence="14" key="1">
    <citation type="submission" date="2022-02" db="EMBL/GenBank/DDBJ databases">
        <authorList>
            <person name="Henning P.M."/>
            <person name="McCubbin A.G."/>
            <person name="Shore J.S."/>
        </authorList>
    </citation>
    <scope>NUCLEOTIDE SEQUENCE</scope>
    <source>
        <strain evidence="14">F60SS</strain>
        <tissue evidence="14">Leaves</tissue>
    </source>
</reference>
<sequence length="295" mass="33288">MSFTSSAAGVSSMLLGALFLACLIGASEGGNFYRDVDITWGDGRGKILRGGGGKLLSLSIDKYSGSGFESKNEYLFGRFDMQIKLVPGNSAGLVTTFYLKSRGPLRGPKHDEIDFEFLGNSTGQPYTLHTNVYAQGIGVAEQQFRLWFDPTKAFHTYSVIWNIKNIIFLVDNTPIRVFRNLKGIPYPTSQPMKVYASLWNSDDWATQGGKVKADWTNAPYTAYYSNFNTNACIWKPGKPCTLTSKDKKWGMQTLDNLGRRSIRRVQQKYMIYNYCKDPMRFKLGLPRECLRNSKF</sequence>
<keyword evidence="15" id="KW-1185">Reference proteome</keyword>
<dbReference type="GO" id="GO:0004553">
    <property type="term" value="F:hydrolase activity, hydrolyzing O-glycosyl compounds"/>
    <property type="evidence" value="ECO:0007669"/>
    <property type="project" value="InterPro"/>
</dbReference>
<dbReference type="EMBL" id="JAKUCV010005165">
    <property type="protein sequence ID" value="KAJ4832276.1"/>
    <property type="molecule type" value="Genomic_DNA"/>
</dbReference>
<dbReference type="GO" id="GO:0048046">
    <property type="term" value="C:apoplast"/>
    <property type="evidence" value="ECO:0007669"/>
    <property type="project" value="UniProtKB-SubCell"/>
</dbReference>
<dbReference type="InterPro" id="IPR016455">
    <property type="entry name" value="XTH"/>
</dbReference>
<keyword evidence="9 12" id="KW-0326">Glycosidase</keyword>
<dbReference type="GO" id="GO:0016762">
    <property type="term" value="F:xyloglucan:xyloglucosyl transferase activity"/>
    <property type="evidence" value="ECO:0007669"/>
    <property type="project" value="UniProtKB-EC"/>
</dbReference>
<keyword evidence="6 12" id="KW-0378">Hydrolase</keyword>
<feature type="active site" description="Nucleophile" evidence="10">
    <location>
        <position position="112"/>
    </location>
</feature>
<keyword evidence="7" id="KW-1015">Disulfide bond</keyword>
<dbReference type="Proteomes" id="UP001141552">
    <property type="component" value="Unassembled WGS sequence"/>
</dbReference>
<evidence type="ECO:0000256" key="4">
    <source>
        <dbReference type="ARBA" id="ARBA00022679"/>
    </source>
</evidence>
<dbReference type="CDD" id="cd02176">
    <property type="entry name" value="GH16_XET"/>
    <property type="match status" value="1"/>
</dbReference>
<dbReference type="Pfam" id="PF00722">
    <property type="entry name" value="Glyco_hydro_16"/>
    <property type="match status" value="1"/>
</dbReference>
<dbReference type="InterPro" id="IPR010713">
    <property type="entry name" value="XET_C"/>
</dbReference>
<dbReference type="AlphaFoldDB" id="A0A9Q0J7D5"/>
<comment type="caution">
    <text evidence="14">The sequence shown here is derived from an EMBL/GenBank/DDBJ whole genome shotgun (WGS) entry which is preliminary data.</text>
</comment>
<evidence type="ECO:0000256" key="3">
    <source>
        <dbReference type="ARBA" id="ARBA00022525"/>
    </source>
</evidence>
<protein>
    <recommendedName>
        <fullName evidence="12">Xyloglucan endotransglucosylase/hydrolase</fullName>
        <ecNumber evidence="12">2.4.1.207</ecNumber>
    </recommendedName>
</protein>
<evidence type="ECO:0000256" key="7">
    <source>
        <dbReference type="ARBA" id="ARBA00023157"/>
    </source>
</evidence>
<dbReference type="PROSITE" id="PS51762">
    <property type="entry name" value="GH16_2"/>
    <property type="match status" value="1"/>
</dbReference>
<dbReference type="Pfam" id="PF06955">
    <property type="entry name" value="XET_C"/>
    <property type="match status" value="1"/>
</dbReference>
<keyword evidence="2 12" id="KW-0052">Apoplast</keyword>
<evidence type="ECO:0000256" key="1">
    <source>
        <dbReference type="ARBA" id="ARBA00022512"/>
    </source>
</evidence>
<evidence type="ECO:0000256" key="11">
    <source>
        <dbReference type="PIRSR" id="PIRSR005604-2"/>
    </source>
</evidence>
<comment type="PTM">
    <text evidence="12">Contains at least one intrachain disulfide bond essential for its enzymatic activity.</text>
</comment>
<dbReference type="PROSITE" id="PS01034">
    <property type="entry name" value="GH16_1"/>
    <property type="match status" value="1"/>
</dbReference>
<organism evidence="14 15">
    <name type="scientific">Turnera subulata</name>
    <dbReference type="NCBI Taxonomy" id="218843"/>
    <lineage>
        <taxon>Eukaryota</taxon>
        <taxon>Viridiplantae</taxon>
        <taxon>Streptophyta</taxon>
        <taxon>Embryophyta</taxon>
        <taxon>Tracheophyta</taxon>
        <taxon>Spermatophyta</taxon>
        <taxon>Magnoliopsida</taxon>
        <taxon>eudicotyledons</taxon>
        <taxon>Gunneridae</taxon>
        <taxon>Pentapetalae</taxon>
        <taxon>rosids</taxon>
        <taxon>fabids</taxon>
        <taxon>Malpighiales</taxon>
        <taxon>Passifloraceae</taxon>
        <taxon>Turnera</taxon>
    </lineage>
</organism>
<comment type="function">
    <text evidence="12">Catalyzes xyloglucan endohydrolysis (XEH) and/or endotransglycosylation (XET). Cleaves and religates xyloglucan polymers, an essential constituent of the primary cell wall, and thereby participates in cell wall construction of growing tissues.</text>
</comment>
<dbReference type="OrthoDB" id="4781at2759"/>
<dbReference type="GO" id="GO:0042546">
    <property type="term" value="P:cell wall biogenesis"/>
    <property type="evidence" value="ECO:0007669"/>
    <property type="project" value="InterPro"/>
</dbReference>